<evidence type="ECO:0000256" key="1">
    <source>
        <dbReference type="ARBA" id="ARBA00010333"/>
    </source>
</evidence>
<keyword evidence="2" id="KW-0813">Transport</keyword>
<dbReference type="eggNOG" id="COG0834">
    <property type="taxonomic scope" value="Bacteria"/>
</dbReference>
<keyword evidence="8" id="KW-1185">Reference proteome</keyword>
<dbReference type="SUPFAM" id="SSF53850">
    <property type="entry name" value="Periplasmic binding protein-like II"/>
    <property type="match status" value="1"/>
</dbReference>
<dbReference type="HOGENOM" id="CLU_019602_3_2_4"/>
<dbReference type="Pfam" id="PF00497">
    <property type="entry name" value="SBP_bac_3"/>
    <property type="match status" value="1"/>
</dbReference>
<protein>
    <submittedName>
        <fullName evidence="7">Amino acid-binding protein</fullName>
    </submittedName>
</protein>
<dbReference type="PROSITE" id="PS01039">
    <property type="entry name" value="SBP_BACTERIAL_3"/>
    <property type="match status" value="1"/>
</dbReference>
<dbReference type="GO" id="GO:0006865">
    <property type="term" value="P:amino acid transport"/>
    <property type="evidence" value="ECO:0007669"/>
    <property type="project" value="TreeGrafter"/>
</dbReference>
<dbReference type="InterPro" id="IPR018313">
    <property type="entry name" value="SBP_3_CS"/>
</dbReference>
<keyword evidence="3 5" id="KW-0732">Signal</keyword>
<feature type="domain" description="Solute-binding protein family 3/N-terminal" evidence="6">
    <location>
        <begin position="39"/>
        <end position="269"/>
    </location>
</feature>
<reference evidence="7 8" key="1">
    <citation type="journal article" date="2006" name="Nat. Biotechnol.">
        <title>Complete genome of the mutualistic, N2-fixing grass endophyte Azoarcus sp. strain BH72.</title>
        <authorList>
            <person name="Krause A."/>
            <person name="Ramakumar A."/>
            <person name="Bartels D."/>
            <person name="Battistoni F."/>
            <person name="Bekel T."/>
            <person name="Boch J."/>
            <person name="Boehm M."/>
            <person name="Friedrich F."/>
            <person name="Hurek T."/>
            <person name="Krause L."/>
            <person name="Linke B."/>
            <person name="McHardy A.C."/>
            <person name="Sarkar A."/>
            <person name="Schneiker S."/>
            <person name="Syed A.A."/>
            <person name="Thauer R."/>
            <person name="Vorhoelter F.-J."/>
            <person name="Weidner S."/>
            <person name="Puehler A."/>
            <person name="Reinhold-Hurek B."/>
            <person name="Kaiser O."/>
            <person name="Goesmann A."/>
        </authorList>
    </citation>
    <scope>NUCLEOTIDE SEQUENCE [LARGE SCALE GENOMIC DNA]</scope>
    <source>
        <strain evidence="7 8">BH72</strain>
    </source>
</reference>
<dbReference type="InterPro" id="IPR051455">
    <property type="entry name" value="Bact_solute-bind_prot3"/>
</dbReference>
<evidence type="ECO:0000313" key="7">
    <source>
        <dbReference type="EMBL" id="CAL93948.1"/>
    </source>
</evidence>
<organism evidence="7 8">
    <name type="scientific">Azoarcus sp. (strain BH72)</name>
    <dbReference type="NCBI Taxonomy" id="418699"/>
    <lineage>
        <taxon>Bacteria</taxon>
        <taxon>Pseudomonadati</taxon>
        <taxon>Pseudomonadota</taxon>
        <taxon>Betaproteobacteria</taxon>
        <taxon>Rhodocyclales</taxon>
        <taxon>Zoogloeaceae</taxon>
        <taxon>Azoarcus</taxon>
    </lineage>
</organism>
<dbReference type="InterPro" id="IPR001638">
    <property type="entry name" value="Solute-binding_3/MltF_N"/>
</dbReference>
<dbReference type="PANTHER" id="PTHR30085">
    <property type="entry name" value="AMINO ACID ABC TRANSPORTER PERMEASE"/>
    <property type="match status" value="1"/>
</dbReference>
<evidence type="ECO:0000256" key="5">
    <source>
        <dbReference type="SAM" id="SignalP"/>
    </source>
</evidence>
<feature type="signal peptide" evidence="5">
    <location>
        <begin position="1"/>
        <end position="27"/>
    </location>
</feature>
<dbReference type="KEGG" id="azo:azo1331"/>
<gene>
    <name evidence="7" type="primary">aapJ</name>
    <name evidence="7" type="ordered locus">azo1331</name>
</gene>
<evidence type="ECO:0000256" key="4">
    <source>
        <dbReference type="RuleBase" id="RU003744"/>
    </source>
</evidence>
<comment type="similarity">
    <text evidence="1 4">Belongs to the bacterial solute-binding protein 3 family.</text>
</comment>
<accession>A1K543</accession>
<dbReference type="EMBL" id="AM406670">
    <property type="protein sequence ID" value="CAL93948.1"/>
    <property type="molecule type" value="Genomic_DNA"/>
</dbReference>
<dbReference type="PANTHER" id="PTHR30085:SF7">
    <property type="entry name" value="AMINO-ACID ABC TRANSPORTER-BINDING PROTEIN YHDW-RELATED"/>
    <property type="match status" value="1"/>
</dbReference>
<dbReference type="SMART" id="SM00062">
    <property type="entry name" value="PBPb"/>
    <property type="match status" value="1"/>
</dbReference>
<dbReference type="STRING" id="62928.azo1331"/>
<feature type="chain" id="PRO_5002636032" evidence="5">
    <location>
        <begin position="28"/>
        <end position="344"/>
    </location>
</feature>
<name>A1K543_AZOSB</name>
<evidence type="ECO:0000256" key="2">
    <source>
        <dbReference type="ARBA" id="ARBA00022448"/>
    </source>
</evidence>
<dbReference type="RefSeq" id="WP_011765064.1">
    <property type="nucleotide sequence ID" value="NC_008702.1"/>
</dbReference>
<sequence length="344" mass="36893">MKKSLRRIAPAVALGFAATLSATAAHAGATLDQIKRKGELACGVSSGVPGFSATDSRGNWSGLDVDVCRALAAAVLGDANKVKWVPLGSQQRFSALQAGEVDILSRNTTWTLTRDASLGLAFTAITYYDGQGFLVPKSIKVTSAKQLRDAEICVQSGTTTEKNLADYFRRQGIRVKPVVFEKFDASLKAFFNGRCVAYTTDASSLAGIRAGEAPKPDDYLILPETISKEPLGPIVRRGDDEWFTIVKWVVYALIEAEELGVTRDNADKQAAGGDPAVGRLLGKTEDLGKPLGLDAQWAYRAVRAVGNYGEVFERNLGAGSPLRLPRGQNALWSQGGLMYAPPLR</sequence>
<proteinExistence type="inferred from homology"/>
<evidence type="ECO:0000313" key="8">
    <source>
        <dbReference type="Proteomes" id="UP000002588"/>
    </source>
</evidence>
<dbReference type="Gene3D" id="3.40.190.10">
    <property type="entry name" value="Periplasmic binding protein-like II"/>
    <property type="match status" value="2"/>
</dbReference>
<dbReference type="Proteomes" id="UP000002588">
    <property type="component" value="Chromosome"/>
</dbReference>
<dbReference type="CDD" id="cd13692">
    <property type="entry name" value="PBP2_BztA"/>
    <property type="match status" value="1"/>
</dbReference>
<evidence type="ECO:0000256" key="3">
    <source>
        <dbReference type="ARBA" id="ARBA00022729"/>
    </source>
</evidence>
<evidence type="ECO:0000259" key="6">
    <source>
        <dbReference type="SMART" id="SM00062"/>
    </source>
</evidence>
<dbReference type="AlphaFoldDB" id="A1K543"/>